<dbReference type="InParanoid" id="G0R3A6"/>
<evidence type="ECO:0000313" key="18">
    <source>
        <dbReference type="Proteomes" id="UP000008983"/>
    </source>
</evidence>
<evidence type="ECO:0000256" key="12">
    <source>
        <dbReference type="ARBA" id="ARBA00047899"/>
    </source>
</evidence>
<evidence type="ECO:0000256" key="11">
    <source>
        <dbReference type="ARBA" id="ARBA00024334"/>
    </source>
</evidence>
<dbReference type="PANTHER" id="PTHR44167">
    <property type="entry name" value="OVARIAN-SPECIFIC SERINE/THREONINE-PROTEIN KINASE LOK-RELATED"/>
    <property type="match status" value="1"/>
</dbReference>
<keyword evidence="4 17" id="KW-0808">Transferase</keyword>
<dbReference type="GO" id="GO:0005524">
    <property type="term" value="F:ATP binding"/>
    <property type="evidence" value="ECO:0007669"/>
    <property type="project" value="UniProtKB-UniRule"/>
</dbReference>
<dbReference type="GO" id="GO:0005634">
    <property type="term" value="C:nucleus"/>
    <property type="evidence" value="ECO:0007669"/>
    <property type="project" value="TreeGrafter"/>
</dbReference>
<dbReference type="PROSITE" id="PS00107">
    <property type="entry name" value="PROTEIN_KINASE_ATP"/>
    <property type="match status" value="1"/>
</dbReference>
<dbReference type="InterPro" id="IPR011009">
    <property type="entry name" value="Kinase-like_dom_sf"/>
</dbReference>
<comment type="catalytic activity">
    <reaction evidence="12">
        <text>L-threonyl-[protein] + ATP = O-phospho-L-threonyl-[protein] + ADP + H(+)</text>
        <dbReference type="Rhea" id="RHEA:46608"/>
        <dbReference type="Rhea" id="RHEA-COMP:11060"/>
        <dbReference type="Rhea" id="RHEA-COMP:11605"/>
        <dbReference type="ChEBI" id="CHEBI:15378"/>
        <dbReference type="ChEBI" id="CHEBI:30013"/>
        <dbReference type="ChEBI" id="CHEBI:30616"/>
        <dbReference type="ChEBI" id="CHEBI:61977"/>
        <dbReference type="ChEBI" id="CHEBI:456216"/>
        <dbReference type="EC" id="2.7.11.1"/>
    </reaction>
</comment>
<dbReference type="SUPFAM" id="SSF56112">
    <property type="entry name" value="Protein kinase-like (PK-like)"/>
    <property type="match status" value="1"/>
</dbReference>
<dbReference type="GO" id="GO:0106310">
    <property type="term" value="F:protein serine kinase activity"/>
    <property type="evidence" value="ECO:0007669"/>
    <property type="project" value="RHEA"/>
</dbReference>
<dbReference type="GO" id="GO:0004674">
    <property type="term" value="F:protein serine/threonine kinase activity"/>
    <property type="evidence" value="ECO:0007669"/>
    <property type="project" value="UniProtKB-KW"/>
</dbReference>
<keyword evidence="8 17" id="KW-0418">Kinase</keyword>
<evidence type="ECO:0000256" key="6">
    <source>
        <dbReference type="ARBA" id="ARBA00022737"/>
    </source>
</evidence>
<dbReference type="SMART" id="SM00220">
    <property type="entry name" value="S_TKc"/>
    <property type="match status" value="1"/>
</dbReference>
<dbReference type="GO" id="GO:0005737">
    <property type="term" value="C:cytoplasm"/>
    <property type="evidence" value="ECO:0007669"/>
    <property type="project" value="TreeGrafter"/>
</dbReference>
<dbReference type="Proteomes" id="UP000008983">
    <property type="component" value="Unassembled WGS sequence"/>
</dbReference>
<dbReference type="InterPro" id="IPR017441">
    <property type="entry name" value="Protein_kinase_ATP_BS"/>
</dbReference>
<evidence type="ECO:0000259" key="16">
    <source>
        <dbReference type="PROSITE" id="PS50011"/>
    </source>
</evidence>
<evidence type="ECO:0000256" key="5">
    <source>
        <dbReference type="ARBA" id="ARBA00022723"/>
    </source>
</evidence>
<dbReference type="InterPro" id="IPR000719">
    <property type="entry name" value="Prot_kinase_dom"/>
</dbReference>
<evidence type="ECO:0000256" key="13">
    <source>
        <dbReference type="ARBA" id="ARBA00048679"/>
    </source>
</evidence>
<dbReference type="FunFam" id="3.30.200.20:FF:000315">
    <property type="entry name" value="Calcium-dependent protein kinase 3"/>
    <property type="match status" value="1"/>
</dbReference>
<evidence type="ECO:0000256" key="2">
    <source>
        <dbReference type="ARBA" id="ARBA00012513"/>
    </source>
</evidence>
<evidence type="ECO:0000256" key="10">
    <source>
        <dbReference type="ARBA" id="ARBA00022840"/>
    </source>
</evidence>
<reference evidence="17 18" key="1">
    <citation type="submission" date="2011-07" db="EMBL/GenBank/DDBJ databases">
        <authorList>
            <person name="Coyne R."/>
            <person name="Brami D."/>
            <person name="Johnson J."/>
            <person name="Hostetler J."/>
            <person name="Hannick L."/>
            <person name="Clark T."/>
            <person name="Cassidy-Hanley D."/>
            <person name="Inman J."/>
        </authorList>
    </citation>
    <scope>NUCLEOTIDE SEQUENCE [LARGE SCALE GENOMIC DNA]</scope>
    <source>
        <strain evidence="17 18">G5</strain>
    </source>
</reference>
<keyword evidence="6" id="KW-0677">Repeat</keyword>
<dbReference type="PROSITE" id="PS00108">
    <property type="entry name" value="PROTEIN_KINASE_ST"/>
    <property type="match status" value="1"/>
</dbReference>
<keyword evidence="3 15" id="KW-0723">Serine/threonine-protein kinase</keyword>
<dbReference type="RefSeq" id="XP_004027394.1">
    <property type="nucleotide sequence ID" value="XM_004027345.1"/>
</dbReference>
<keyword evidence="7 14" id="KW-0547">Nucleotide-binding</keyword>
<protein>
    <recommendedName>
        <fullName evidence="2">non-specific serine/threonine protein kinase</fullName>
        <ecNumber evidence="2">2.7.11.1</ecNumber>
    </recommendedName>
</protein>
<evidence type="ECO:0000256" key="3">
    <source>
        <dbReference type="ARBA" id="ARBA00022527"/>
    </source>
</evidence>
<dbReference type="EMBL" id="GL984296">
    <property type="protein sequence ID" value="EGR28049.1"/>
    <property type="molecule type" value="Genomic_DNA"/>
</dbReference>
<proteinExistence type="inferred from homology"/>
<dbReference type="EC" id="2.7.11.1" evidence="2"/>
<evidence type="ECO:0000256" key="7">
    <source>
        <dbReference type="ARBA" id="ARBA00022741"/>
    </source>
</evidence>
<dbReference type="Gene3D" id="1.10.510.10">
    <property type="entry name" value="Transferase(Phosphotransferase) domain 1"/>
    <property type="match status" value="1"/>
</dbReference>
<dbReference type="AlphaFoldDB" id="G0R3A6"/>
<accession>G0R3A6</accession>
<dbReference type="PANTHER" id="PTHR44167:SF18">
    <property type="entry name" value="PROTEIN KINASE DOMAIN-CONTAINING PROTEIN"/>
    <property type="match status" value="1"/>
</dbReference>
<keyword evidence="18" id="KW-1185">Reference proteome</keyword>
<name>G0R3A6_ICHMU</name>
<feature type="domain" description="Protein kinase" evidence="16">
    <location>
        <begin position="124"/>
        <end position="355"/>
    </location>
</feature>
<evidence type="ECO:0000256" key="9">
    <source>
        <dbReference type="ARBA" id="ARBA00022837"/>
    </source>
</evidence>
<comment type="catalytic activity">
    <reaction evidence="13">
        <text>L-seryl-[protein] + ATP = O-phospho-L-seryl-[protein] + ADP + H(+)</text>
        <dbReference type="Rhea" id="RHEA:17989"/>
        <dbReference type="Rhea" id="RHEA-COMP:9863"/>
        <dbReference type="Rhea" id="RHEA-COMP:11604"/>
        <dbReference type="ChEBI" id="CHEBI:15378"/>
        <dbReference type="ChEBI" id="CHEBI:29999"/>
        <dbReference type="ChEBI" id="CHEBI:30616"/>
        <dbReference type="ChEBI" id="CHEBI:83421"/>
        <dbReference type="ChEBI" id="CHEBI:456216"/>
        <dbReference type="EC" id="2.7.11.1"/>
    </reaction>
</comment>
<feature type="binding site" evidence="14">
    <location>
        <position position="153"/>
    </location>
    <ligand>
        <name>ATP</name>
        <dbReference type="ChEBI" id="CHEBI:30616"/>
    </ligand>
</feature>
<dbReference type="OrthoDB" id="311799at2759"/>
<dbReference type="InterPro" id="IPR008271">
    <property type="entry name" value="Ser/Thr_kinase_AS"/>
</dbReference>
<dbReference type="GeneID" id="14904119"/>
<dbReference type="GO" id="GO:0046872">
    <property type="term" value="F:metal ion binding"/>
    <property type="evidence" value="ECO:0007669"/>
    <property type="project" value="UniProtKB-KW"/>
</dbReference>
<keyword evidence="10 14" id="KW-0067">ATP-binding</keyword>
<keyword evidence="9" id="KW-0106">Calcium</keyword>
<dbReference type="eggNOG" id="KOG0032">
    <property type="taxonomic scope" value="Eukaryota"/>
</dbReference>
<evidence type="ECO:0000256" key="15">
    <source>
        <dbReference type="RuleBase" id="RU000304"/>
    </source>
</evidence>
<comment type="cofactor">
    <cofactor evidence="1">
        <name>Mg(2+)</name>
        <dbReference type="ChEBI" id="CHEBI:18420"/>
    </cofactor>
</comment>
<dbReference type="STRING" id="857967.G0R3A6"/>
<evidence type="ECO:0000256" key="1">
    <source>
        <dbReference type="ARBA" id="ARBA00001946"/>
    </source>
</evidence>
<dbReference type="GO" id="GO:0044773">
    <property type="term" value="P:mitotic DNA damage checkpoint signaling"/>
    <property type="evidence" value="ECO:0007669"/>
    <property type="project" value="TreeGrafter"/>
</dbReference>
<evidence type="ECO:0000256" key="4">
    <source>
        <dbReference type="ARBA" id="ARBA00022679"/>
    </source>
</evidence>
<sequence length="355" mass="42271">MSKNNIDQFDYTNCLFEARLTKKGFLGLQKLYYMYCTQDQIVICQEPYQKKPDKIILLQPNWQIQWIIDPKKQNQKFSEKTIGFRLITKNQNEKIEYYSDSAVMVFMRQYLAKQIFQNNFLDEYEIVKKIGKGKYAKVYKVKRKDNNKIYAVKYLHKKKLETIEDSQESLYNELKILRMINHPNCIKLIATYEDEHGFYILMELCESNKTLQGELTRFKNTQFGYQVVRHILKQLLKGIEYLHSIGIMHRDLKPQNIMFANDNSSSLNDLKIIDFGLSQFYNDPHYIYIHVGTPGFVAPEILSNESDQHRYTEKCDLFSIGVIFHILKNSISRVQIFLSFRRQQKMQNIIKRLIV</sequence>
<comment type="similarity">
    <text evidence="11">Belongs to the protein kinase superfamily. Ser/Thr protein kinase family. CDPK subfamily.</text>
</comment>
<organism evidence="17 18">
    <name type="scientific">Ichthyophthirius multifiliis</name>
    <name type="common">White spot disease agent</name>
    <name type="synonym">Ich</name>
    <dbReference type="NCBI Taxonomy" id="5932"/>
    <lineage>
        <taxon>Eukaryota</taxon>
        <taxon>Sar</taxon>
        <taxon>Alveolata</taxon>
        <taxon>Ciliophora</taxon>
        <taxon>Intramacronucleata</taxon>
        <taxon>Oligohymenophorea</taxon>
        <taxon>Hymenostomatida</taxon>
        <taxon>Ophryoglenina</taxon>
        <taxon>Ichthyophthirius</taxon>
    </lineage>
</organism>
<dbReference type="PROSITE" id="PS50011">
    <property type="entry name" value="PROTEIN_KINASE_DOM"/>
    <property type="match status" value="1"/>
</dbReference>
<evidence type="ECO:0000313" key="17">
    <source>
        <dbReference type="EMBL" id="EGR28049.1"/>
    </source>
</evidence>
<dbReference type="Pfam" id="PF00069">
    <property type="entry name" value="Pkinase"/>
    <property type="match status" value="1"/>
</dbReference>
<keyword evidence="5" id="KW-0479">Metal-binding</keyword>
<evidence type="ECO:0000256" key="8">
    <source>
        <dbReference type="ARBA" id="ARBA00022777"/>
    </source>
</evidence>
<gene>
    <name evidence="17" type="ORF">IMG5_184140</name>
</gene>
<dbReference type="OMA" id="KELICHM"/>
<dbReference type="Gene3D" id="3.30.200.20">
    <property type="entry name" value="Phosphorylase Kinase, domain 1"/>
    <property type="match status" value="1"/>
</dbReference>
<evidence type="ECO:0000256" key="14">
    <source>
        <dbReference type="PROSITE-ProRule" id="PRU10141"/>
    </source>
</evidence>